<reference evidence="2 3" key="1">
    <citation type="submission" date="2020-08" db="EMBL/GenBank/DDBJ databases">
        <title>Genomic Encyclopedia of Type Strains, Phase III (KMG-III): the genomes of soil and plant-associated and newly described type strains.</title>
        <authorList>
            <person name="Whitman W."/>
        </authorList>
    </citation>
    <scope>NUCLEOTIDE SEQUENCE [LARGE SCALE GENOMIC DNA]</scope>
    <source>
        <strain evidence="2 3">CECT 4462</strain>
    </source>
</reference>
<comment type="caution">
    <text evidence="2">The sequence shown here is derived from an EMBL/GenBank/DDBJ whole genome shotgun (WGS) entry which is preliminary data.</text>
</comment>
<evidence type="ECO:0000256" key="1">
    <source>
        <dbReference type="SAM" id="SignalP"/>
    </source>
</evidence>
<evidence type="ECO:0000313" key="3">
    <source>
        <dbReference type="Proteomes" id="UP000549250"/>
    </source>
</evidence>
<accession>A0A839T506</accession>
<feature type="chain" id="PRO_5032760650" evidence="1">
    <location>
        <begin position="23"/>
        <end position="227"/>
    </location>
</feature>
<name>A0A839T506_AZOMA</name>
<sequence length="227" mass="25102">MRKFLLAASVLVSLLAPSITHAYQQGDLIFRAGLVTVDPHERSEEIDHATLGKVPGSKVSLDSETQLGLNYTYMMTDHFGVELLAATPFLGEVKLKGMPGPYSSLNGRLGDTKYLPPTLSVVYFPLSDLYRFQPYVGVGVNYTAFFKESLGTSAHRDGFHQLQIDDSIGLAAQVGLDYMLTDQFLVNAQVRYIDISTQATTKLNGQKVDVDVNIDPMVYMFSVGYRF</sequence>
<dbReference type="AlphaFoldDB" id="A0A839T506"/>
<dbReference type="SUPFAM" id="SSF56925">
    <property type="entry name" value="OMPA-like"/>
    <property type="match status" value="1"/>
</dbReference>
<proteinExistence type="predicted"/>
<dbReference type="Gene3D" id="2.40.160.20">
    <property type="match status" value="1"/>
</dbReference>
<dbReference type="InterPro" id="IPR011250">
    <property type="entry name" value="OMP/PagP_B-barrel"/>
</dbReference>
<organism evidence="2 3">
    <name type="scientific">Azomonas macrocytogenes</name>
    <name type="common">Azotobacter macrocytogenes</name>
    <dbReference type="NCBI Taxonomy" id="69962"/>
    <lineage>
        <taxon>Bacteria</taxon>
        <taxon>Pseudomonadati</taxon>
        <taxon>Pseudomonadota</taxon>
        <taxon>Gammaproteobacteria</taxon>
        <taxon>Pseudomonadales</taxon>
        <taxon>Pseudomonadaceae</taxon>
        <taxon>Azomonas</taxon>
    </lineage>
</organism>
<feature type="signal peptide" evidence="1">
    <location>
        <begin position="1"/>
        <end position="22"/>
    </location>
</feature>
<dbReference type="PANTHER" id="PTHR36920:SF1">
    <property type="entry name" value="OUTER MEMBRANE PROTEIN W"/>
    <property type="match status" value="1"/>
</dbReference>
<dbReference type="RefSeq" id="WP_183167063.1">
    <property type="nucleotide sequence ID" value="NZ_JACHXI010000013.1"/>
</dbReference>
<keyword evidence="3" id="KW-1185">Reference proteome</keyword>
<evidence type="ECO:0000313" key="2">
    <source>
        <dbReference type="EMBL" id="MBB3104168.1"/>
    </source>
</evidence>
<dbReference type="Pfam" id="PF03922">
    <property type="entry name" value="OmpW"/>
    <property type="match status" value="1"/>
</dbReference>
<dbReference type="GO" id="GO:0055085">
    <property type="term" value="P:transmembrane transport"/>
    <property type="evidence" value="ECO:0007669"/>
    <property type="project" value="TreeGrafter"/>
</dbReference>
<dbReference type="EMBL" id="JACHXI010000013">
    <property type="protein sequence ID" value="MBB3104168.1"/>
    <property type="molecule type" value="Genomic_DNA"/>
</dbReference>
<dbReference type="InterPro" id="IPR005618">
    <property type="entry name" value="OMPW"/>
</dbReference>
<keyword evidence="1" id="KW-0732">Signal</keyword>
<dbReference type="Proteomes" id="UP000549250">
    <property type="component" value="Unassembled WGS sequence"/>
</dbReference>
<gene>
    <name evidence="2" type="ORF">FHR87_002583</name>
</gene>
<dbReference type="PANTHER" id="PTHR36920">
    <property type="match status" value="1"/>
</dbReference>
<protein>
    <submittedName>
        <fullName evidence="2">Outer membrane protein</fullName>
    </submittedName>
</protein>
<dbReference type="GO" id="GO:0019867">
    <property type="term" value="C:outer membrane"/>
    <property type="evidence" value="ECO:0007669"/>
    <property type="project" value="InterPro"/>
</dbReference>